<organism evidence="1 2">
    <name type="scientific">Ancylostoma ceylanicum</name>
    <dbReference type="NCBI Taxonomy" id="53326"/>
    <lineage>
        <taxon>Eukaryota</taxon>
        <taxon>Metazoa</taxon>
        <taxon>Ecdysozoa</taxon>
        <taxon>Nematoda</taxon>
        <taxon>Chromadorea</taxon>
        <taxon>Rhabditida</taxon>
        <taxon>Rhabditina</taxon>
        <taxon>Rhabditomorpha</taxon>
        <taxon>Strongyloidea</taxon>
        <taxon>Ancylostomatidae</taxon>
        <taxon>Ancylostomatinae</taxon>
        <taxon>Ancylostoma</taxon>
    </lineage>
</organism>
<evidence type="ECO:0000313" key="1">
    <source>
        <dbReference type="EMBL" id="EYC27650.1"/>
    </source>
</evidence>
<gene>
    <name evidence="1" type="primary">Acey_s0008.g106</name>
    <name evidence="1" type="ORF">Y032_0008g106</name>
</gene>
<keyword evidence="2" id="KW-1185">Reference proteome</keyword>
<evidence type="ECO:0000313" key="2">
    <source>
        <dbReference type="Proteomes" id="UP000024635"/>
    </source>
</evidence>
<dbReference type="AlphaFoldDB" id="A0A016VJR7"/>
<name>A0A016VJR7_9BILA</name>
<reference evidence="2" key="1">
    <citation type="journal article" date="2015" name="Nat. Genet.">
        <title>The genome and transcriptome of the zoonotic hookworm Ancylostoma ceylanicum identify infection-specific gene families.</title>
        <authorList>
            <person name="Schwarz E.M."/>
            <person name="Hu Y."/>
            <person name="Antoshechkin I."/>
            <person name="Miller M.M."/>
            <person name="Sternberg P.W."/>
            <person name="Aroian R.V."/>
        </authorList>
    </citation>
    <scope>NUCLEOTIDE SEQUENCE</scope>
    <source>
        <strain evidence="2">HY135</strain>
    </source>
</reference>
<comment type="caution">
    <text evidence="1">The sequence shown here is derived from an EMBL/GenBank/DDBJ whole genome shotgun (WGS) entry which is preliminary data.</text>
</comment>
<sequence length="126" mass="13806">MECLQPWYSELQTAVDKGRDQGAGALVVCCTEAAGMLGRNTEESRYVVISRCVERCSRQPECPRRGPVPCLGLFGVHCTQALEKLPIFRNSPSYFYFYAVVISTSGSLDCVCHFVCNYGCGTMSAG</sequence>
<proteinExistence type="predicted"/>
<protein>
    <submittedName>
        <fullName evidence="1">Uncharacterized protein</fullName>
    </submittedName>
</protein>
<accession>A0A016VJR7</accession>
<dbReference type="EMBL" id="JARK01001344">
    <property type="protein sequence ID" value="EYC27650.1"/>
    <property type="molecule type" value="Genomic_DNA"/>
</dbReference>
<dbReference type="Proteomes" id="UP000024635">
    <property type="component" value="Unassembled WGS sequence"/>
</dbReference>